<keyword evidence="3" id="KW-1185">Reference proteome</keyword>
<evidence type="ECO:0000313" key="3">
    <source>
        <dbReference type="Proteomes" id="UP001066276"/>
    </source>
</evidence>
<feature type="compositionally biased region" description="Polar residues" evidence="1">
    <location>
        <begin position="1"/>
        <end position="10"/>
    </location>
</feature>
<accession>A0AAV7W5U4</accession>
<gene>
    <name evidence="2" type="ORF">NDU88_003712</name>
</gene>
<evidence type="ECO:0000256" key="1">
    <source>
        <dbReference type="SAM" id="MobiDB-lite"/>
    </source>
</evidence>
<evidence type="ECO:0000313" key="2">
    <source>
        <dbReference type="EMBL" id="KAJ1208326.1"/>
    </source>
</evidence>
<dbReference type="Proteomes" id="UP001066276">
    <property type="component" value="Chromosome 1_2"/>
</dbReference>
<reference evidence="2" key="1">
    <citation type="journal article" date="2022" name="bioRxiv">
        <title>Sequencing and chromosome-scale assembly of the giantPleurodeles waltlgenome.</title>
        <authorList>
            <person name="Brown T."/>
            <person name="Elewa A."/>
            <person name="Iarovenko S."/>
            <person name="Subramanian E."/>
            <person name="Araus A.J."/>
            <person name="Petzold A."/>
            <person name="Susuki M."/>
            <person name="Suzuki K.-i.T."/>
            <person name="Hayashi T."/>
            <person name="Toyoda A."/>
            <person name="Oliveira C."/>
            <person name="Osipova E."/>
            <person name="Leigh N.D."/>
            <person name="Simon A."/>
            <person name="Yun M.H."/>
        </authorList>
    </citation>
    <scope>NUCLEOTIDE SEQUENCE</scope>
    <source>
        <strain evidence="2">20211129_DDA</strain>
        <tissue evidence="2">Liver</tissue>
    </source>
</reference>
<sequence>MGKAEQQQAKLSFDGTSRGGHPAPQPGEVQMDDGPSDASVKSMFLDLKCSLAGIDAKLDYLMEQMDRIRAQEDEHNARFEQLKPCTWEMEDQWHVERERLLQMERVLEVIRNKNEDLEAWSRRNNVRTLRGSF</sequence>
<feature type="region of interest" description="Disordered" evidence="1">
    <location>
        <begin position="1"/>
        <end position="37"/>
    </location>
</feature>
<name>A0AAV7W5U4_PLEWA</name>
<dbReference type="EMBL" id="JANPWB010000002">
    <property type="protein sequence ID" value="KAJ1208326.1"/>
    <property type="molecule type" value="Genomic_DNA"/>
</dbReference>
<comment type="caution">
    <text evidence="2">The sequence shown here is derived from an EMBL/GenBank/DDBJ whole genome shotgun (WGS) entry which is preliminary data.</text>
</comment>
<organism evidence="2 3">
    <name type="scientific">Pleurodeles waltl</name>
    <name type="common">Iberian ribbed newt</name>
    <dbReference type="NCBI Taxonomy" id="8319"/>
    <lineage>
        <taxon>Eukaryota</taxon>
        <taxon>Metazoa</taxon>
        <taxon>Chordata</taxon>
        <taxon>Craniata</taxon>
        <taxon>Vertebrata</taxon>
        <taxon>Euteleostomi</taxon>
        <taxon>Amphibia</taxon>
        <taxon>Batrachia</taxon>
        <taxon>Caudata</taxon>
        <taxon>Salamandroidea</taxon>
        <taxon>Salamandridae</taxon>
        <taxon>Pleurodelinae</taxon>
        <taxon>Pleurodeles</taxon>
    </lineage>
</organism>
<proteinExistence type="predicted"/>
<dbReference type="AlphaFoldDB" id="A0AAV7W5U4"/>
<protein>
    <submittedName>
        <fullName evidence="2">Uncharacterized protein</fullName>
    </submittedName>
</protein>